<feature type="compositionally biased region" description="Polar residues" evidence="1">
    <location>
        <begin position="99"/>
        <end position="117"/>
    </location>
</feature>
<dbReference type="AlphaFoldDB" id="A0A0K6I0U8"/>
<feature type="region of interest" description="Disordered" evidence="1">
    <location>
        <begin position="99"/>
        <end position="132"/>
    </location>
</feature>
<dbReference type="RefSeq" id="WP_055450367.1">
    <property type="nucleotide sequence ID" value="NZ_CYHF01000004.1"/>
</dbReference>
<dbReference type="STRING" id="339866.GCA_001418255_01468"/>
<protein>
    <recommendedName>
        <fullName evidence="4">FlgN protein</fullName>
    </recommendedName>
</protein>
<proteinExistence type="predicted"/>
<keyword evidence="3" id="KW-1185">Reference proteome</keyword>
<organism evidence="2 3">
    <name type="scientific">Thiomonas bhubaneswarensis</name>
    <dbReference type="NCBI Taxonomy" id="339866"/>
    <lineage>
        <taxon>Bacteria</taxon>
        <taxon>Pseudomonadati</taxon>
        <taxon>Pseudomonadota</taxon>
        <taxon>Betaproteobacteria</taxon>
        <taxon>Burkholderiales</taxon>
        <taxon>Thiomonas</taxon>
    </lineage>
</organism>
<dbReference type="Proteomes" id="UP000183649">
    <property type="component" value="Unassembled WGS sequence"/>
</dbReference>
<dbReference type="OrthoDB" id="9154690at2"/>
<name>A0A0K6I0U8_9BURK</name>
<sequence>MNPPSIPQDERQLVAALTEVLRQQRQALVNTGTEGALPVTPIWEPLIQALDQFAERRRSADPALDRSPELTAEVTALRDETLALQHTLGVWSAALQQAITQSQRQTAEPTYGPTTGASKAYGSAQRQTLGRG</sequence>
<accession>A0A0K6I0U8</accession>
<reference evidence="3" key="1">
    <citation type="submission" date="2015-08" db="EMBL/GenBank/DDBJ databases">
        <authorList>
            <person name="Varghese N."/>
        </authorList>
    </citation>
    <scope>NUCLEOTIDE SEQUENCE [LARGE SCALE GENOMIC DNA]</scope>
    <source>
        <strain evidence="3">DSM 18181</strain>
    </source>
</reference>
<dbReference type="InterPro" id="IPR036679">
    <property type="entry name" value="FlgN-like_sf"/>
</dbReference>
<dbReference type="SUPFAM" id="SSF140566">
    <property type="entry name" value="FlgN-like"/>
    <property type="match status" value="1"/>
</dbReference>
<evidence type="ECO:0000313" key="3">
    <source>
        <dbReference type="Proteomes" id="UP000183649"/>
    </source>
</evidence>
<evidence type="ECO:0008006" key="4">
    <source>
        <dbReference type="Google" id="ProtNLM"/>
    </source>
</evidence>
<gene>
    <name evidence="2" type="ORF">Ga0061069_104238</name>
</gene>
<dbReference type="EMBL" id="CYHF01000004">
    <property type="protein sequence ID" value="CUA96673.1"/>
    <property type="molecule type" value="Genomic_DNA"/>
</dbReference>
<evidence type="ECO:0000313" key="2">
    <source>
        <dbReference type="EMBL" id="CUA96673.1"/>
    </source>
</evidence>
<dbReference type="GO" id="GO:0044780">
    <property type="term" value="P:bacterial-type flagellum assembly"/>
    <property type="evidence" value="ECO:0007669"/>
    <property type="project" value="InterPro"/>
</dbReference>
<evidence type="ECO:0000256" key="1">
    <source>
        <dbReference type="SAM" id="MobiDB-lite"/>
    </source>
</evidence>